<proteinExistence type="predicted"/>
<feature type="region of interest" description="Disordered" evidence="1">
    <location>
        <begin position="123"/>
        <end position="189"/>
    </location>
</feature>
<feature type="non-terminal residue" evidence="2">
    <location>
        <position position="189"/>
    </location>
</feature>
<evidence type="ECO:0000313" key="2">
    <source>
        <dbReference type="EMBL" id="CAE8590495.1"/>
    </source>
</evidence>
<accession>A0A813DMY1</accession>
<name>A0A813DMY1_POLGL</name>
<dbReference type="Proteomes" id="UP000654075">
    <property type="component" value="Unassembled WGS sequence"/>
</dbReference>
<dbReference type="EMBL" id="CAJNNV010004301">
    <property type="protein sequence ID" value="CAE8590495.1"/>
    <property type="molecule type" value="Genomic_DNA"/>
</dbReference>
<feature type="compositionally biased region" description="Low complexity" evidence="1">
    <location>
        <begin position="155"/>
        <end position="166"/>
    </location>
</feature>
<sequence>ERFFGASGGHSRSPSLQRQHYLDDGIFDESGLRGRPGQNASVSAASSLRVPPGGASSRGNSAQGFSGQGPGWSQELPLRASMASPSGNPNLAARGAPPAVGGSWFPAVGGSCTAPATGAIAGQSPAHGGSCQVPPHRVANAQQPQARPQGPSMVAAPKAQAWQPAPGTHPGQVLRPMMQSHQFQHPGVQ</sequence>
<protein>
    <submittedName>
        <fullName evidence="2">Uncharacterized protein</fullName>
    </submittedName>
</protein>
<reference evidence="2" key="1">
    <citation type="submission" date="2021-02" db="EMBL/GenBank/DDBJ databases">
        <authorList>
            <person name="Dougan E. K."/>
            <person name="Rhodes N."/>
            <person name="Thang M."/>
            <person name="Chan C."/>
        </authorList>
    </citation>
    <scope>NUCLEOTIDE SEQUENCE</scope>
</reference>
<keyword evidence="3" id="KW-1185">Reference proteome</keyword>
<feature type="region of interest" description="Disordered" evidence="1">
    <location>
        <begin position="1"/>
        <end position="95"/>
    </location>
</feature>
<gene>
    <name evidence="2" type="ORF">PGLA1383_LOCUS9216</name>
</gene>
<dbReference type="AlphaFoldDB" id="A0A813DMY1"/>
<evidence type="ECO:0000313" key="3">
    <source>
        <dbReference type="Proteomes" id="UP000654075"/>
    </source>
</evidence>
<feature type="non-terminal residue" evidence="2">
    <location>
        <position position="1"/>
    </location>
</feature>
<evidence type="ECO:0000256" key="1">
    <source>
        <dbReference type="SAM" id="MobiDB-lite"/>
    </source>
</evidence>
<comment type="caution">
    <text evidence="2">The sequence shown here is derived from an EMBL/GenBank/DDBJ whole genome shotgun (WGS) entry which is preliminary data.</text>
</comment>
<organism evidence="2 3">
    <name type="scientific">Polarella glacialis</name>
    <name type="common">Dinoflagellate</name>
    <dbReference type="NCBI Taxonomy" id="89957"/>
    <lineage>
        <taxon>Eukaryota</taxon>
        <taxon>Sar</taxon>
        <taxon>Alveolata</taxon>
        <taxon>Dinophyceae</taxon>
        <taxon>Suessiales</taxon>
        <taxon>Suessiaceae</taxon>
        <taxon>Polarella</taxon>
    </lineage>
</organism>